<sequence>MVVVWRPPIYIYYIPILSQYQLSLRPTACQVTVGHSFPSQVSEPSAAIIRTGDNTSSDKMAYIPVTCFICSPKHPTSLHQSPGKKK</sequence>
<evidence type="ECO:0000313" key="1">
    <source>
        <dbReference type="EMBL" id="KAG9481515.1"/>
    </source>
</evidence>
<dbReference type="EMBL" id="WNTK01000006">
    <property type="protein sequence ID" value="KAG9481515.1"/>
    <property type="molecule type" value="Genomic_DNA"/>
</dbReference>
<name>A0A8J6F745_ELECQ</name>
<dbReference type="Proteomes" id="UP000770717">
    <property type="component" value="Unassembled WGS sequence"/>
</dbReference>
<dbReference type="AlphaFoldDB" id="A0A8J6F745"/>
<reference evidence="1" key="1">
    <citation type="thesis" date="2020" institute="ProQuest LLC" country="789 East Eisenhower Parkway, Ann Arbor, MI, USA">
        <title>Comparative Genomics and Chromosome Evolution.</title>
        <authorList>
            <person name="Mudd A.B."/>
        </authorList>
    </citation>
    <scope>NUCLEOTIDE SEQUENCE</scope>
    <source>
        <strain evidence="1">HN-11 Male</strain>
        <tissue evidence="1">Kidney and liver</tissue>
    </source>
</reference>
<proteinExistence type="predicted"/>
<gene>
    <name evidence="1" type="ORF">GDO78_010639</name>
</gene>
<evidence type="ECO:0000313" key="2">
    <source>
        <dbReference type="Proteomes" id="UP000770717"/>
    </source>
</evidence>
<organism evidence="1 2">
    <name type="scientific">Eleutherodactylus coqui</name>
    <name type="common">Puerto Rican coqui</name>
    <dbReference type="NCBI Taxonomy" id="57060"/>
    <lineage>
        <taxon>Eukaryota</taxon>
        <taxon>Metazoa</taxon>
        <taxon>Chordata</taxon>
        <taxon>Craniata</taxon>
        <taxon>Vertebrata</taxon>
        <taxon>Euteleostomi</taxon>
        <taxon>Amphibia</taxon>
        <taxon>Batrachia</taxon>
        <taxon>Anura</taxon>
        <taxon>Neobatrachia</taxon>
        <taxon>Hyloidea</taxon>
        <taxon>Eleutherodactylidae</taxon>
        <taxon>Eleutherodactylinae</taxon>
        <taxon>Eleutherodactylus</taxon>
        <taxon>Eleutherodactylus</taxon>
    </lineage>
</organism>
<accession>A0A8J6F745</accession>
<comment type="caution">
    <text evidence="1">The sequence shown here is derived from an EMBL/GenBank/DDBJ whole genome shotgun (WGS) entry which is preliminary data.</text>
</comment>
<protein>
    <submittedName>
        <fullName evidence="1">Uncharacterized protein</fullName>
    </submittedName>
</protein>
<keyword evidence="2" id="KW-1185">Reference proteome</keyword>